<keyword evidence="3" id="KW-0813">Transport</keyword>
<keyword evidence="8 9" id="KW-0472">Membrane</keyword>
<evidence type="ECO:0000256" key="1">
    <source>
        <dbReference type="ARBA" id="ARBA00004141"/>
    </source>
</evidence>
<feature type="transmembrane region" description="Helical" evidence="9">
    <location>
        <begin position="470"/>
        <end position="490"/>
    </location>
</feature>
<dbReference type="GO" id="GO:0031520">
    <property type="term" value="C:plasma membrane of cell tip"/>
    <property type="evidence" value="ECO:0007669"/>
    <property type="project" value="EnsemblFungi"/>
</dbReference>
<feature type="transmembrane region" description="Helical" evidence="9">
    <location>
        <begin position="666"/>
        <end position="683"/>
    </location>
</feature>
<dbReference type="NCBIfam" id="TIGR00728">
    <property type="entry name" value="OPT_sfam"/>
    <property type="match status" value="1"/>
</dbReference>
<dbReference type="InParanoid" id="G8YLT2"/>
<comment type="subcellular location">
    <subcellularLocation>
        <location evidence="1">Membrane</location>
        <topology evidence="1">Multi-pass membrane protein</topology>
    </subcellularLocation>
</comment>
<evidence type="ECO:0000256" key="6">
    <source>
        <dbReference type="ARBA" id="ARBA00022927"/>
    </source>
</evidence>
<dbReference type="Pfam" id="PF03169">
    <property type="entry name" value="OPT"/>
    <property type="match status" value="1"/>
</dbReference>
<evidence type="ECO:0000313" key="11">
    <source>
        <dbReference type="Proteomes" id="UP000005222"/>
    </source>
</evidence>
<feature type="transmembrane region" description="Helical" evidence="9">
    <location>
        <begin position="695"/>
        <end position="720"/>
    </location>
</feature>
<feature type="transmembrane region" description="Helical" evidence="9">
    <location>
        <begin position="552"/>
        <end position="571"/>
    </location>
</feature>
<evidence type="ECO:0000313" key="10">
    <source>
        <dbReference type="EMBL" id="CCE89016.1"/>
    </source>
</evidence>
<dbReference type="GO" id="GO:0034634">
    <property type="term" value="F:glutathione transmembrane transporter activity"/>
    <property type="evidence" value="ECO:0007669"/>
    <property type="project" value="EnsemblFungi"/>
</dbReference>
<evidence type="ECO:0000256" key="2">
    <source>
        <dbReference type="ARBA" id="ARBA00008807"/>
    </source>
</evidence>
<dbReference type="FunCoup" id="G8YLT2">
    <property type="interactions" value="163"/>
</dbReference>
<organism evidence="10 11">
    <name type="scientific">Pichia sorbitophila (strain ATCC MYA-4447 / BCRC 22081 / CBS 7064 / NBRC 10061 / NRRL Y-12695)</name>
    <name type="common">Hybrid yeast</name>
    <dbReference type="NCBI Taxonomy" id="559304"/>
    <lineage>
        <taxon>Eukaryota</taxon>
        <taxon>Fungi</taxon>
        <taxon>Dikarya</taxon>
        <taxon>Ascomycota</taxon>
        <taxon>Saccharomycotina</taxon>
        <taxon>Pichiomycetes</taxon>
        <taxon>Debaryomycetaceae</taxon>
        <taxon>Millerozyma</taxon>
    </lineage>
</organism>
<dbReference type="EMBL" id="FO082054">
    <property type="protein sequence ID" value="CCE89016.1"/>
    <property type="molecule type" value="Genomic_DNA"/>
</dbReference>
<evidence type="ECO:0000256" key="4">
    <source>
        <dbReference type="ARBA" id="ARBA00022692"/>
    </source>
</evidence>
<dbReference type="InterPro" id="IPR004648">
    <property type="entry name" value="Oligpept_transpt"/>
</dbReference>
<evidence type="ECO:0000256" key="8">
    <source>
        <dbReference type="ARBA" id="ARBA00023136"/>
    </source>
</evidence>
<gene>
    <name evidence="10" type="primary">Piso0_001813</name>
    <name evidence="10" type="ORF">GNLVRS01_PISO0F14613g</name>
</gene>
<keyword evidence="4 9" id="KW-0812">Transmembrane</keyword>
<feature type="transmembrane region" description="Helical" evidence="9">
    <location>
        <begin position="172"/>
        <end position="190"/>
    </location>
</feature>
<dbReference type="InterPro" id="IPR004813">
    <property type="entry name" value="OPT"/>
</dbReference>
<evidence type="ECO:0000256" key="9">
    <source>
        <dbReference type="SAM" id="Phobius"/>
    </source>
</evidence>
<reference evidence="10 11" key="1">
    <citation type="journal article" date="2012" name="G3 (Bethesda)">
        <title>Pichia sorbitophila, an interspecies yeast hybrid reveals early steps of genome resolution following polyploidization.</title>
        <authorList>
            <person name="Leh Louis V."/>
            <person name="Despons L."/>
            <person name="Friedrich A."/>
            <person name="Martin T."/>
            <person name="Durrens P."/>
            <person name="Casaregola S."/>
            <person name="Neuveglise C."/>
            <person name="Fairhead C."/>
            <person name="Marck C."/>
            <person name="Cruz J.A."/>
            <person name="Straub M.L."/>
            <person name="Kugler V."/>
            <person name="Sacerdot C."/>
            <person name="Uzunov Z."/>
            <person name="Thierry A."/>
            <person name="Weiss S."/>
            <person name="Bleykasten C."/>
            <person name="De Montigny J."/>
            <person name="Jacques N."/>
            <person name="Jung P."/>
            <person name="Lemaire M."/>
            <person name="Mallet S."/>
            <person name="Morel G."/>
            <person name="Richard G.F."/>
            <person name="Sarkar A."/>
            <person name="Savel G."/>
            <person name="Schacherer J."/>
            <person name="Seret M.L."/>
            <person name="Talla E."/>
            <person name="Samson G."/>
            <person name="Jubin C."/>
            <person name="Poulain J."/>
            <person name="Vacherie B."/>
            <person name="Barbe V."/>
            <person name="Pelletier E."/>
            <person name="Sherman D.J."/>
            <person name="Westhof E."/>
            <person name="Weissenbach J."/>
            <person name="Baret P.V."/>
            <person name="Wincker P."/>
            <person name="Gaillardin C."/>
            <person name="Dujon B."/>
            <person name="Souciet J.L."/>
        </authorList>
    </citation>
    <scope>NUCLEOTIDE SEQUENCE [LARGE SCALE GENOMIC DNA]</scope>
    <source>
        <strain evidence="11">ATCC MYA-4447 / BCRC 22081 / CBS 7064 / NBRC 10061 / NRRL Y-12695</strain>
    </source>
</reference>
<keyword evidence="7 9" id="KW-1133">Transmembrane helix</keyword>
<feature type="transmembrane region" description="Helical" evidence="9">
    <location>
        <begin position="140"/>
        <end position="160"/>
    </location>
</feature>
<keyword evidence="11" id="KW-1185">Reference proteome</keyword>
<feature type="transmembrane region" description="Helical" evidence="9">
    <location>
        <begin position="239"/>
        <end position="257"/>
    </location>
</feature>
<dbReference type="OMA" id="RWIVYPA"/>
<feature type="transmembrane region" description="Helical" evidence="9">
    <location>
        <begin position="619"/>
        <end position="638"/>
    </location>
</feature>
<dbReference type="OrthoDB" id="9986677at2759"/>
<dbReference type="PANTHER" id="PTHR22601">
    <property type="entry name" value="ISP4 LIKE PROTEIN"/>
    <property type="match status" value="1"/>
</dbReference>
<dbReference type="NCBIfam" id="TIGR00727">
    <property type="entry name" value="ISP4_OPT"/>
    <property type="match status" value="1"/>
</dbReference>
<proteinExistence type="inferred from homology"/>
<dbReference type="GO" id="GO:0098709">
    <property type="term" value="P:glutathione import across plasma membrane"/>
    <property type="evidence" value="ECO:0007669"/>
    <property type="project" value="EnsemblFungi"/>
</dbReference>
<feature type="transmembrane region" description="Helical" evidence="9">
    <location>
        <begin position="312"/>
        <end position="336"/>
    </location>
</feature>
<accession>G8YLT2</accession>
<name>G8YLT2_PICSO</name>
<sequence>MSLDSSKDEKYLEKNGVEIVTSDRSIIEIAENELGFVEGDVSKMTDSPYPEVRASVVPEVDLNTNLNHWRSWFLTSVFVIVFAGVNQFFSLRYPTITIGFVVAQVLSYPIGKALEKLPDWRVGIDFFNLNPGPFTKQEHALLTIIVSLTASTSYAMYILNAQTNFYNQDVPIGYQILLVFSTQLLGYGVSGMTRRWIVYPAAMIWPQTLITCTVFSTLAKTSISEHLHVSRISWSRYRMFTVVGIFSFVWYWFPGFIFKALSYFNWVCWIAPHNIVVNQIFGINSGLGVIPITFDWTQITQALSVSPLATPFWVAANTYGAVFIFFVILLPILYYTNHWDAKYMPMMSSSTYDNRQKSYNVSRILTPDLKIDHAEYEKYSPLFIPYSYLLNYATNFAAVIAIFTHTALYQGKDVIKKFKDAKHGGEDIHKRMMNGFKEVPDWWYAIVFAISVGLAFATICGYSEITRTPAWGLVIALGIAFIGFIPQGLLEGITNQHVGLNVVTEIVGGYVFPGNPMANMMIKLYGFIPMRQGLDFSRDLKLGQYMKIPPRILFVFQIYGTILACLVNVGVQQWMRFNVKNICKPGEEFSCPNGKVIYFASISFSLAKELFSPGKRYNAILYFFIIGLVFPIFTYILYRKYPKKWYGRINGPVFFTGSGNIPPSTLYNYSLYFATCFVFNYYIKKYYKAFHTKYNYVISAAFDAGVAFSAVIIFLCVTYPGGKLNWWGNSVYQKTLDMESAPFYKLKPGETFGPKKW</sequence>
<dbReference type="AlphaFoldDB" id="G8YLT2"/>
<feature type="transmembrane region" description="Helical" evidence="9">
    <location>
        <begin position="442"/>
        <end position="463"/>
    </location>
</feature>
<evidence type="ECO:0000256" key="7">
    <source>
        <dbReference type="ARBA" id="ARBA00022989"/>
    </source>
</evidence>
<keyword evidence="6" id="KW-0653">Protein transport</keyword>
<feature type="transmembrane region" description="Helical" evidence="9">
    <location>
        <begin position="196"/>
        <end position="218"/>
    </location>
</feature>
<evidence type="ECO:0000256" key="5">
    <source>
        <dbReference type="ARBA" id="ARBA00022856"/>
    </source>
</evidence>
<keyword evidence="5" id="KW-0571">Peptide transport</keyword>
<dbReference type="GO" id="GO:0015031">
    <property type="term" value="P:protein transport"/>
    <property type="evidence" value="ECO:0007669"/>
    <property type="project" value="UniProtKB-KW"/>
</dbReference>
<dbReference type="eggNOG" id="KOG2262">
    <property type="taxonomic scope" value="Eukaryota"/>
</dbReference>
<evidence type="ECO:0000256" key="3">
    <source>
        <dbReference type="ARBA" id="ARBA00022448"/>
    </source>
</evidence>
<feature type="transmembrane region" description="Helical" evidence="9">
    <location>
        <begin position="69"/>
        <end position="86"/>
    </location>
</feature>
<comment type="similarity">
    <text evidence="2">Belongs to the oligopeptide OPT transporter family.</text>
</comment>
<dbReference type="Proteomes" id="UP000005222">
    <property type="component" value="Chromosome F"/>
</dbReference>
<protein>
    <submittedName>
        <fullName evidence="10">Piso0_001813 protein</fullName>
    </submittedName>
</protein>
<feature type="transmembrane region" description="Helical" evidence="9">
    <location>
        <begin position="388"/>
        <end position="409"/>
    </location>
</feature>
<dbReference type="HOGENOM" id="CLU_004965_1_1_1"/>